<keyword evidence="3" id="KW-1185">Reference proteome</keyword>
<evidence type="ECO:0000256" key="1">
    <source>
        <dbReference type="SAM" id="Phobius"/>
    </source>
</evidence>
<gene>
    <name evidence="2" type="ordered locus">CA_P0132</name>
</gene>
<keyword evidence="1" id="KW-0812">Transmembrane</keyword>
<keyword evidence="1" id="KW-1133">Transmembrane helix</keyword>
<dbReference type="KEGG" id="cac:CA_P0132"/>
<feature type="transmembrane region" description="Helical" evidence="1">
    <location>
        <begin position="36"/>
        <end position="54"/>
    </location>
</feature>
<protein>
    <submittedName>
        <fullName evidence="2">Uncharacterized protein</fullName>
    </submittedName>
</protein>
<geneLocation type="plasmid" evidence="2 3">
    <name>pSOL1</name>
</geneLocation>
<reference evidence="2 3" key="1">
    <citation type="journal article" date="2001" name="J. Bacteriol.">
        <title>Genome sequence and comparative analysis of the solvent-producing bacterium Clostridium acetobutylicum.</title>
        <authorList>
            <person name="Nolling J."/>
            <person name="Breton G."/>
            <person name="Omelchenko M.V."/>
            <person name="Makarova K.S."/>
            <person name="Zeng Q."/>
            <person name="Gibson R."/>
            <person name="Lee H.M."/>
            <person name="Dubois J."/>
            <person name="Qiu D."/>
            <person name="Hitti J."/>
            <person name="Wolf Y.I."/>
            <person name="Tatusov R.L."/>
            <person name="Sabathe F."/>
            <person name="Doucette-Stamm L."/>
            <person name="Soucaille P."/>
            <person name="Daly M.J."/>
            <person name="Bennett G.N."/>
            <person name="Koonin E.V."/>
            <person name="Smith D.R."/>
        </authorList>
    </citation>
    <scope>NUCLEOTIDE SEQUENCE [LARGE SCALE GENOMIC DNA]</scope>
    <source>
        <strain evidence="3">ATCC 824 / DSM 792 / JCM 1419 / LMG 5710 / VKM B-1787</strain>
        <plasmid evidence="3">pSOL1</plasmid>
    </source>
</reference>
<feature type="transmembrane region" description="Helical" evidence="1">
    <location>
        <begin position="7"/>
        <end position="30"/>
    </location>
</feature>
<dbReference type="AlphaFoldDB" id="Q97TG9"/>
<keyword evidence="2" id="KW-0614">Plasmid</keyword>
<organism evidence="2 3">
    <name type="scientific">Clostridium acetobutylicum (strain ATCC 824 / DSM 792 / JCM 1419 / IAM 19013 / LMG 5710 / NBRC 13948 / NRRL B-527 / VKM B-1787 / 2291 / W)</name>
    <dbReference type="NCBI Taxonomy" id="272562"/>
    <lineage>
        <taxon>Bacteria</taxon>
        <taxon>Bacillati</taxon>
        <taxon>Bacillota</taxon>
        <taxon>Clostridia</taxon>
        <taxon>Eubacteriales</taxon>
        <taxon>Clostridiaceae</taxon>
        <taxon>Clostridium</taxon>
    </lineage>
</organism>
<dbReference type="GeneID" id="45000500"/>
<dbReference type="RefSeq" id="WP_010890816.1">
    <property type="nucleotide sequence ID" value="NC_001988.2"/>
</dbReference>
<dbReference type="HOGENOM" id="CLU_2971170_0_0_9"/>
<evidence type="ECO:0000313" key="3">
    <source>
        <dbReference type="Proteomes" id="UP000000814"/>
    </source>
</evidence>
<dbReference type="EMBL" id="AE001438">
    <property type="protein sequence ID" value="AAK76877.1"/>
    <property type="molecule type" value="Genomic_DNA"/>
</dbReference>
<accession>Q97TG9</accession>
<proteinExistence type="predicted"/>
<dbReference type="PATRIC" id="fig|272562.8.peg.132"/>
<dbReference type="Proteomes" id="UP000000814">
    <property type="component" value="Plasmid pSOL1"/>
</dbReference>
<sequence>MFKDNRFVGTVLTCILIAFLLSITIKRFFITKDPLTFFYIGVLLVVLTANILYYKCDV</sequence>
<keyword evidence="1" id="KW-0472">Membrane</keyword>
<dbReference type="OrthoDB" id="9891754at2"/>
<evidence type="ECO:0000313" key="2">
    <source>
        <dbReference type="EMBL" id="AAK76877.1"/>
    </source>
</evidence>
<name>Q97TG9_CLOAB</name>